<comment type="similarity">
    <text evidence="1">Belongs to the bacterial sugar transferase family.</text>
</comment>
<evidence type="ECO:0000313" key="5">
    <source>
        <dbReference type="Proteomes" id="UP000603457"/>
    </source>
</evidence>
<keyword evidence="4" id="KW-0808">Transferase</keyword>
<dbReference type="GO" id="GO:0016740">
    <property type="term" value="F:transferase activity"/>
    <property type="evidence" value="ECO:0007669"/>
    <property type="project" value="UniProtKB-KW"/>
</dbReference>
<protein>
    <submittedName>
        <fullName evidence="4">Sugar transferase</fullName>
    </submittedName>
</protein>
<keyword evidence="2" id="KW-1133">Transmembrane helix</keyword>
<comment type="caution">
    <text evidence="4">The sequence shown here is derived from an EMBL/GenBank/DDBJ whole genome shotgun (WGS) entry which is preliminary data.</text>
</comment>
<gene>
    <name evidence="4" type="ORF">H6G74_12780</name>
</gene>
<evidence type="ECO:0000313" key="4">
    <source>
        <dbReference type="EMBL" id="MBD2595200.1"/>
    </source>
</evidence>
<feature type="transmembrane region" description="Helical" evidence="2">
    <location>
        <begin position="46"/>
        <end position="68"/>
    </location>
</feature>
<reference evidence="4 5" key="1">
    <citation type="journal article" date="2020" name="ISME J.">
        <title>Comparative genomics reveals insights into cyanobacterial evolution and habitat adaptation.</title>
        <authorList>
            <person name="Chen M.Y."/>
            <person name="Teng W.K."/>
            <person name="Zhao L."/>
            <person name="Hu C.X."/>
            <person name="Zhou Y.K."/>
            <person name="Han B.P."/>
            <person name="Song L.R."/>
            <person name="Shu W.S."/>
        </authorList>
    </citation>
    <scope>NUCLEOTIDE SEQUENCE [LARGE SCALE GENOMIC DNA]</scope>
    <source>
        <strain evidence="4 5">FACHB-130</strain>
    </source>
</reference>
<keyword evidence="5" id="KW-1185">Reference proteome</keyword>
<dbReference type="Pfam" id="PF02397">
    <property type="entry name" value="Bac_transf"/>
    <property type="match status" value="1"/>
</dbReference>
<sequence>MVSLPTFPSRTGGYTVDALAFADDYSAANFVPQPLHESTSSITKRLIDILGAIVGLIITAMLTIPIAIITKITNPGPIFYSQIRCGINGKPFRIWKFRSMVVNADQIKHLVKNQAQGHIFKSVDDPRITPVGKFLRRTSLDEFPQFWNVLKGEMSLVGTRPPTPDEVIQYAPHHWERLRVKPGMTGEWQVNGRSTIKDFETIVKMDVDYQRKWSIVYDLMLIFKTIWVVLNKSGAC</sequence>
<dbReference type="RefSeq" id="WP_190968012.1">
    <property type="nucleotide sequence ID" value="NZ_JACJTB010000013.1"/>
</dbReference>
<keyword evidence="2" id="KW-0472">Membrane</keyword>
<dbReference type="PANTHER" id="PTHR30576:SF10">
    <property type="entry name" value="SLL5057 PROTEIN"/>
    <property type="match status" value="1"/>
</dbReference>
<evidence type="ECO:0000256" key="2">
    <source>
        <dbReference type="SAM" id="Phobius"/>
    </source>
</evidence>
<feature type="domain" description="Bacterial sugar transferase" evidence="3">
    <location>
        <begin position="44"/>
        <end position="230"/>
    </location>
</feature>
<dbReference type="InterPro" id="IPR003362">
    <property type="entry name" value="Bact_transf"/>
</dbReference>
<accession>A0ABR8FUS2</accession>
<evidence type="ECO:0000259" key="3">
    <source>
        <dbReference type="Pfam" id="PF02397"/>
    </source>
</evidence>
<organism evidence="4 5">
    <name type="scientific">Nostoc spongiaeforme FACHB-130</name>
    <dbReference type="NCBI Taxonomy" id="1357510"/>
    <lineage>
        <taxon>Bacteria</taxon>
        <taxon>Bacillati</taxon>
        <taxon>Cyanobacteriota</taxon>
        <taxon>Cyanophyceae</taxon>
        <taxon>Nostocales</taxon>
        <taxon>Nostocaceae</taxon>
        <taxon>Nostoc</taxon>
    </lineage>
</organism>
<proteinExistence type="inferred from homology"/>
<dbReference type="EMBL" id="JACJTB010000013">
    <property type="protein sequence ID" value="MBD2595200.1"/>
    <property type="molecule type" value="Genomic_DNA"/>
</dbReference>
<name>A0ABR8FUS2_9NOSO</name>
<evidence type="ECO:0000256" key="1">
    <source>
        <dbReference type="ARBA" id="ARBA00006464"/>
    </source>
</evidence>
<dbReference type="Proteomes" id="UP000603457">
    <property type="component" value="Unassembled WGS sequence"/>
</dbReference>
<dbReference type="PANTHER" id="PTHR30576">
    <property type="entry name" value="COLANIC BIOSYNTHESIS UDP-GLUCOSE LIPID CARRIER TRANSFERASE"/>
    <property type="match status" value="1"/>
</dbReference>
<keyword evidence="2" id="KW-0812">Transmembrane</keyword>